<dbReference type="GO" id="GO:0016020">
    <property type="term" value="C:membrane"/>
    <property type="evidence" value="ECO:0007669"/>
    <property type="project" value="InterPro"/>
</dbReference>
<dbReference type="InterPro" id="IPR004089">
    <property type="entry name" value="MCPsignal_dom"/>
</dbReference>
<keyword evidence="5" id="KW-0997">Cell inner membrane</keyword>
<dbReference type="EMBL" id="JADQTO010000006">
    <property type="protein sequence ID" value="MBG0562884.1"/>
    <property type="molecule type" value="Genomic_DNA"/>
</dbReference>
<sequence length="529" mass="54139">MRPWADLSVNVKILIAICVAAAVALLIGILGLRSLSDASNAAQQIYRSNVLGVAALGAVQNGMTQTQLDLSNHALNRGATAKREYADQYAADVEAVDAAWADYDITGPVPEKAMVEDVKADWQALVKSANEQLLPASARNDLATWTAVRNGEMASLVTEITEHVAEMKQIEQAAAAQAAEDARSGYESNRIQSILLLVGGILAALALGVFVARGIVRSLIRVTVVCEGLADGDLTRDTGLTSHDEPGRMGRALDAAITRLRDTINTIGGSAATLAGASEELSAVSAQLQTGAADVADKAGSASSASEEVNTGVQSIAAGAEQMSASIAEIATNASDAARVAQEGMSVAERTNNQVAELGAASAEIGDVVRLITSIAEQTNLLALNATIEAARAGELGKGFAVVAGEVKELAQQTAKATEEITDRIGAIQVSSDSAAAAIGEITQVIQRIGDYTTTIASAVEEQTATTGEMSRSVADAATSSGEVARTVSGVAEVAAATADGARATQQAAVDLTRLAGDLTNLVGGFRSV</sequence>
<dbReference type="Pfam" id="PF00015">
    <property type="entry name" value="MCPsignal"/>
    <property type="match status" value="1"/>
</dbReference>
<keyword evidence="8 12" id="KW-0472">Membrane</keyword>
<keyword evidence="16" id="KW-1185">Reference proteome</keyword>
<protein>
    <submittedName>
        <fullName evidence="15">Methyl-accepting chemotaxis protein</fullName>
    </submittedName>
</protein>
<dbReference type="GO" id="GO:0006935">
    <property type="term" value="P:chemotaxis"/>
    <property type="evidence" value="ECO:0007669"/>
    <property type="project" value="InterPro"/>
</dbReference>
<dbReference type="SMART" id="SM00304">
    <property type="entry name" value="HAMP"/>
    <property type="match status" value="1"/>
</dbReference>
<evidence type="ECO:0000256" key="10">
    <source>
        <dbReference type="ARBA" id="ARBA00029447"/>
    </source>
</evidence>
<dbReference type="PANTHER" id="PTHR32089:SF112">
    <property type="entry name" value="LYSOZYME-LIKE PROTEIN-RELATED"/>
    <property type="match status" value="1"/>
</dbReference>
<feature type="transmembrane region" description="Helical" evidence="12">
    <location>
        <begin position="13"/>
        <end position="32"/>
    </location>
</feature>
<dbReference type="Proteomes" id="UP000598146">
    <property type="component" value="Unassembled WGS sequence"/>
</dbReference>
<dbReference type="InterPro" id="IPR003122">
    <property type="entry name" value="Tar_rcpt_lig-bd"/>
</dbReference>
<evidence type="ECO:0000256" key="8">
    <source>
        <dbReference type="ARBA" id="ARBA00023136"/>
    </source>
</evidence>
<dbReference type="PRINTS" id="PR00260">
    <property type="entry name" value="CHEMTRNSDUCR"/>
</dbReference>
<dbReference type="InterPro" id="IPR004090">
    <property type="entry name" value="Chemotax_Me-accpt_rcpt"/>
</dbReference>
<keyword evidence="2" id="KW-1003">Cell membrane</keyword>
<dbReference type="Gene3D" id="1.10.287.950">
    <property type="entry name" value="Methyl-accepting chemotaxis protein"/>
    <property type="match status" value="1"/>
</dbReference>
<proteinExistence type="inferred from homology"/>
<feature type="domain" description="Methyl-accepting transducer" evidence="13">
    <location>
        <begin position="277"/>
        <end position="516"/>
    </location>
</feature>
<evidence type="ECO:0000256" key="6">
    <source>
        <dbReference type="ARBA" id="ARBA00022692"/>
    </source>
</evidence>
<evidence type="ECO:0000256" key="9">
    <source>
        <dbReference type="ARBA" id="ARBA00023224"/>
    </source>
</evidence>
<accession>A0A931C3U6</accession>
<evidence type="ECO:0000259" key="13">
    <source>
        <dbReference type="PROSITE" id="PS50111"/>
    </source>
</evidence>
<evidence type="ECO:0000256" key="12">
    <source>
        <dbReference type="SAM" id="Phobius"/>
    </source>
</evidence>
<keyword evidence="9 11" id="KW-0807">Transducer</keyword>
<feature type="domain" description="HAMP" evidence="14">
    <location>
        <begin position="213"/>
        <end position="265"/>
    </location>
</feature>
<evidence type="ECO:0000256" key="3">
    <source>
        <dbReference type="ARBA" id="ARBA00022481"/>
    </source>
</evidence>
<dbReference type="PROSITE" id="PS50111">
    <property type="entry name" value="CHEMOTAXIS_TRANSDUC_2"/>
    <property type="match status" value="1"/>
</dbReference>
<comment type="similarity">
    <text evidence="10">Belongs to the methyl-accepting chemotaxis (MCP) protein family.</text>
</comment>
<evidence type="ECO:0000259" key="14">
    <source>
        <dbReference type="PROSITE" id="PS50885"/>
    </source>
</evidence>
<keyword evidence="3" id="KW-0488">Methylation</keyword>
<dbReference type="Pfam" id="PF02203">
    <property type="entry name" value="TarH"/>
    <property type="match status" value="1"/>
</dbReference>
<evidence type="ECO:0000256" key="11">
    <source>
        <dbReference type="PROSITE-ProRule" id="PRU00284"/>
    </source>
</evidence>
<keyword evidence="6 12" id="KW-0812">Transmembrane</keyword>
<evidence type="ECO:0000313" key="16">
    <source>
        <dbReference type="Proteomes" id="UP000598146"/>
    </source>
</evidence>
<evidence type="ECO:0000256" key="1">
    <source>
        <dbReference type="ARBA" id="ARBA00004429"/>
    </source>
</evidence>
<evidence type="ECO:0000256" key="5">
    <source>
        <dbReference type="ARBA" id="ARBA00022519"/>
    </source>
</evidence>
<keyword evidence="7 12" id="KW-1133">Transmembrane helix</keyword>
<organism evidence="15 16">
    <name type="scientific">Actinoplanes aureus</name>
    <dbReference type="NCBI Taxonomy" id="2792083"/>
    <lineage>
        <taxon>Bacteria</taxon>
        <taxon>Bacillati</taxon>
        <taxon>Actinomycetota</taxon>
        <taxon>Actinomycetes</taxon>
        <taxon>Micromonosporales</taxon>
        <taxon>Micromonosporaceae</taxon>
        <taxon>Actinoplanes</taxon>
    </lineage>
</organism>
<dbReference type="SUPFAM" id="SSF58104">
    <property type="entry name" value="Methyl-accepting chemotaxis protein (MCP) signaling domain"/>
    <property type="match status" value="1"/>
</dbReference>
<name>A0A931C3U6_9ACTN</name>
<dbReference type="GO" id="GO:0004888">
    <property type="term" value="F:transmembrane signaling receptor activity"/>
    <property type="evidence" value="ECO:0007669"/>
    <property type="project" value="InterPro"/>
</dbReference>
<feature type="transmembrane region" description="Helical" evidence="12">
    <location>
        <begin position="194"/>
        <end position="216"/>
    </location>
</feature>
<dbReference type="GO" id="GO:0007165">
    <property type="term" value="P:signal transduction"/>
    <property type="evidence" value="ECO:0007669"/>
    <property type="project" value="UniProtKB-KW"/>
</dbReference>
<evidence type="ECO:0000256" key="4">
    <source>
        <dbReference type="ARBA" id="ARBA00022500"/>
    </source>
</evidence>
<gene>
    <name evidence="15" type="ORF">I4J89_15615</name>
</gene>
<evidence type="ECO:0000313" key="15">
    <source>
        <dbReference type="EMBL" id="MBG0562884.1"/>
    </source>
</evidence>
<reference evidence="15" key="1">
    <citation type="submission" date="2020-11" db="EMBL/GenBank/DDBJ databases">
        <title>Isolation and identification of active actinomycetes.</title>
        <authorList>
            <person name="Sun X."/>
        </authorList>
    </citation>
    <scope>NUCLEOTIDE SEQUENCE</scope>
    <source>
        <strain evidence="15">NEAU-A11</strain>
    </source>
</reference>
<comment type="caution">
    <text evidence="15">The sequence shown here is derived from an EMBL/GenBank/DDBJ whole genome shotgun (WGS) entry which is preliminary data.</text>
</comment>
<evidence type="ECO:0000256" key="2">
    <source>
        <dbReference type="ARBA" id="ARBA00022475"/>
    </source>
</evidence>
<dbReference type="AlphaFoldDB" id="A0A931C3U6"/>
<dbReference type="PANTHER" id="PTHR32089">
    <property type="entry name" value="METHYL-ACCEPTING CHEMOTAXIS PROTEIN MCPB"/>
    <property type="match status" value="1"/>
</dbReference>
<dbReference type="PROSITE" id="PS50885">
    <property type="entry name" value="HAMP"/>
    <property type="match status" value="1"/>
</dbReference>
<dbReference type="SMART" id="SM00283">
    <property type="entry name" value="MA"/>
    <property type="match status" value="1"/>
</dbReference>
<evidence type="ECO:0000256" key="7">
    <source>
        <dbReference type="ARBA" id="ARBA00022989"/>
    </source>
</evidence>
<dbReference type="RefSeq" id="WP_196414673.1">
    <property type="nucleotide sequence ID" value="NZ_JADQTO010000006.1"/>
</dbReference>
<comment type="subcellular location">
    <subcellularLocation>
        <location evidence="1">Cell inner membrane</location>
        <topology evidence="1">Multi-pass membrane protein</topology>
    </subcellularLocation>
</comment>
<dbReference type="InterPro" id="IPR003660">
    <property type="entry name" value="HAMP_dom"/>
</dbReference>
<keyword evidence="4" id="KW-0145">Chemotaxis</keyword>